<gene>
    <name evidence="2" type="ORF">EHYA_06911</name>
</gene>
<feature type="region of interest" description="Disordered" evidence="1">
    <location>
        <begin position="32"/>
        <end position="59"/>
    </location>
</feature>
<accession>A0A401YX67</accession>
<protein>
    <submittedName>
        <fullName evidence="2">Uncharacterized protein</fullName>
    </submittedName>
</protein>
<evidence type="ECO:0000313" key="2">
    <source>
        <dbReference type="EMBL" id="GCD99198.1"/>
    </source>
</evidence>
<evidence type="ECO:0000256" key="1">
    <source>
        <dbReference type="SAM" id="MobiDB-lite"/>
    </source>
</evidence>
<proteinExistence type="predicted"/>
<dbReference type="Proteomes" id="UP000286931">
    <property type="component" value="Unassembled WGS sequence"/>
</dbReference>
<sequence length="59" mass="6154">MTAGTGDDEDDEFDVGMKMALGGLIGALFDGGEAVRERHSTEPSAPVETDPTTGETRDP</sequence>
<feature type="compositionally biased region" description="Polar residues" evidence="1">
    <location>
        <begin position="50"/>
        <end position="59"/>
    </location>
</feature>
<dbReference type="AlphaFoldDB" id="A0A401YX67"/>
<organism evidence="2 3">
    <name type="scientific">Embleya hyalina</name>
    <dbReference type="NCBI Taxonomy" id="516124"/>
    <lineage>
        <taxon>Bacteria</taxon>
        <taxon>Bacillati</taxon>
        <taxon>Actinomycetota</taxon>
        <taxon>Actinomycetes</taxon>
        <taxon>Kitasatosporales</taxon>
        <taxon>Streptomycetaceae</taxon>
        <taxon>Embleya</taxon>
    </lineage>
</organism>
<name>A0A401YX67_9ACTN</name>
<evidence type="ECO:0000313" key="3">
    <source>
        <dbReference type="Proteomes" id="UP000286931"/>
    </source>
</evidence>
<keyword evidence="3" id="KW-1185">Reference proteome</keyword>
<dbReference type="EMBL" id="BIFH01000031">
    <property type="protein sequence ID" value="GCD99198.1"/>
    <property type="molecule type" value="Genomic_DNA"/>
</dbReference>
<comment type="caution">
    <text evidence="2">The sequence shown here is derived from an EMBL/GenBank/DDBJ whole genome shotgun (WGS) entry which is preliminary data.</text>
</comment>
<reference evidence="2 3" key="1">
    <citation type="submission" date="2018-12" db="EMBL/GenBank/DDBJ databases">
        <title>Draft genome sequence of Embleya hyalina NBRC 13850T.</title>
        <authorList>
            <person name="Komaki H."/>
            <person name="Hosoyama A."/>
            <person name="Kimura A."/>
            <person name="Ichikawa N."/>
            <person name="Tamura T."/>
        </authorList>
    </citation>
    <scope>NUCLEOTIDE SEQUENCE [LARGE SCALE GENOMIC DNA]</scope>
    <source>
        <strain evidence="2 3">NBRC 13850</strain>
    </source>
</reference>